<feature type="chain" id="PRO_5043623895" evidence="1">
    <location>
        <begin position="17"/>
        <end position="162"/>
    </location>
</feature>
<dbReference type="EMBL" id="JBANMG010000006">
    <property type="protein sequence ID" value="KAK6951788.1"/>
    <property type="molecule type" value="Genomic_DNA"/>
</dbReference>
<gene>
    <name evidence="2" type="ORF">Daesc_006313</name>
</gene>
<proteinExistence type="predicted"/>
<keyword evidence="1" id="KW-0732">Signal</keyword>
<organism evidence="2 3">
    <name type="scientific">Daldinia eschscholtzii</name>
    <dbReference type="NCBI Taxonomy" id="292717"/>
    <lineage>
        <taxon>Eukaryota</taxon>
        <taxon>Fungi</taxon>
        <taxon>Dikarya</taxon>
        <taxon>Ascomycota</taxon>
        <taxon>Pezizomycotina</taxon>
        <taxon>Sordariomycetes</taxon>
        <taxon>Xylariomycetidae</taxon>
        <taxon>Xylariales</taxon>
        <taxon>Hypoxylaceae</taxon>
        <taxon>Daldinia</taxon>
    </lineage>
</organism>
<accession>A0AAX6MGF4</accession>
<reference evidence="2 3" key="1">
    <citation type="journal article" date="2024" name="Front Chem Biol">
        <title>Unveiling the potential of Daldinia eschscholtzii MFLUCC 19-0629 through bioactivity and bioinformatics studies for enhanced sustainable agriculture production.</title>
        <authorList>
            <person name="Brooks S."/>
            <person name="Weaver J.A."/>
            <person name="Klomchit A."/>
            <person name="Alharthi S.A."/>
            <person name="Onlamun T."/>
            <person name="Nurani R."/>
            <person name="Vong T.K."/>
            <person name="Alberti F."/>
            <person name="Greco C."/>
        </authorList>
    </citation>
    <scope>NUCLEOTIDE SEQUENCE [LARGE SCALE GENOMIC DNA]</scope>
    <source>
        <strain evidence="2">MFLUCC 19-0629</strain>
    </source>
</reference>
<evidence type="ECO:0000313" key="3">
    <source>
        <dbReference type="Proteomes" id="UP001369815"/>
    </source>
</evidence>
<keyword evidence="3" id="KW-1185">Reference proteome</keyword>
<feature type="signal peptide" evidence="1">
    <location>
        <begin position="1"/>
        <end position="16"/>
    </location>
</feature>
<name>A0AAX6MGF4_9PEZI</name>
<sequence length="162" mass="17032">MKTFSIFAFASPIAAAALGRAATPAAESANNTFAELDNIKVLCGVPGPENELPATSYSYPIGLLLSAEGKKIHVDAGPGNCKQAACGTKSGAGVIVCNDQKNGVDLLYSDLGFFAQQVYNKCKHRRDDTDYVENGQAFCPDGWNVILTDVGSDCHASTIPDN</sequence>
<dbReference type="Proteomes" id="UP001369815">
    <property type="component" value="Unassembled WGS sequence"/>
</dbReference>
<dbReference type="AlphaFoldDB" id="A0AAX6MGF4"/>
<evidence type="ECO:0000256" key="1">
    <source>
        <dbReference type="SAM" id="SignalP"/>
    </source>
</evidence>
<protein>
    <submittedName>
        <fullName evidence="2">Uncharacterized protein</fullName>
    </submittedName>
</protein>
<comment type="caution">
    <text evidence="2">The sequence shown here is derived from an EMBL/GenBank/DDBJ whole genome shotgun (WGS) entry which is preliminary data.</text>
</comment>
<evidence type="ECO:0000313" key="2">
    <source>
        <dbReference type="EMBL" id="KAK6951788.1"/>
    </source>
</evidence>